<feature type="chain" id="PRO_5016416215" evidence="3">
    <location>
        <begin position="28"/>
        <end position="280"/>
    </location>
</feature>
<name>A0A317XPT5_9BASI</name>
<keyword evidence="5" id="KW-1185">Reference proteome</keyword>
<dbReference type="EMBL" id="KZ819194">
    <property type="protein sequence ID" value="PWY99887.1"/>
    <property type="molecule type" value="Genomic_DNA"/>
</dbReference>
<dbReference type="InParanoid" id="A0A317XPT5"/>
<proteinExistence type="predicted"/>
<dbReference type="AlphaFoldDB" id="A0A317XPT5"/>
<keyword evidence="2" id="KW-1133">Transmembrane helix</keyword>
<feature type="signal peptide" evidence="3">
    <location>
        <begin position="1"/>
        <end position="27"/>
    </location>
</feature>
<evidence type="ECO:0000313" key="5">
    <source>
        <dbReference type="Proteomes" id="UP000246740"/>
    </source>
</evidence>
<evidence type="ECO:0000256" key="1">
    <source>
        <dbReference type="SAM" id="MobiDB-lite"/>
    </source>
</evidence>
<keyword evidence="2" id="KW-0812">Transmembrane</keyword>
<evidence type="ECO:0000256" key="3">
    <source>
        <dbReference type="SAM" id="SignalP"/>
    </source>
</evidence>
<dbReference type="Proteomes" id="UP000246740">
    <property type="component" value="Unassembled WGS sequence"/>
</dbReference>
<keyword evidence="2" id="KW-0472">Membrane</keyword>
<evidence type="ECO:0000256" key="2">
    <source>
        <dbReference type="SAM" id="Phobius"/>
    </source>
</evidence>
<evidence type="ECO:0000313" key="4">
    <source>
        <dbReference type="EMBL" id="PWY99887.1"/>
    </source>
</evidence>
<keyword evidence="3" id="KW-0732">Signal</keyword>
<accession>A0A317XPT5</accession>
<protein>
    <submittedName>
        <fullName evidence="4">Uncharacterized protein</fullName>
    </submittedName>
</protein>
<gene>
    <name evidence="4" type="ORF">BCV70DRAFT_114376</name>
</gene>
<feature type="compositionally biased region" description="Low complexity" evidence="1">
    <location>
        <begin position="90"/>
        <end position="103"/>
    </location>
</feature>
<sequence length="280" mass="28692">MKAHAKPGVALLVLTITALTSTRGAAGYELLFPSASAADYWVACGWNAVAWSASSSNDSASLVTLMLANADKSVLNAEFEIANAVPAHNATALSSTPTPASADTDTDKDTDTTASNNTTTKTPDVVSTLVYVPCVKPTTGYTLLFVNATHYDHSESSDVFYTSPSFEIKPRGTTPATSSGQTAVPLEFNPEAESPGIVIPAAAAAAASAANSSSAGDGDDILKQPPPRRPRPPFNASDPIYDHTHPNSALPSMGRAAVDGSFAAALAITVFAAAGVGFVF</sequence>
<feature type="region of interest" description="Disordered" evidence="1">
    <location>
        <begin position="90"/>
        <end position="120"/>
    </location>
</feature>
<organism evidence="4 5">
    <name type="scientific">Testicularia cyperi</name>
    <dbReference type="NCBI Taxonomy" id="1882483"/>
    <lineage>
        <taxon>Eukaryota</taxon>
        <taxon>Fungi</taxon>
        <taxon>Dikarya</taxon>
        <taxon>Basidiomycota</taxon>
        <taxon>Ustilaginomycotina</taxon>
        <taxon>Ustilaginomycetes</taxon>
        <taxon>Ustilaginales</taxon>
        <taxon>Anthracoideaceae</taxon>
        <taxon>Testicularia</taxon>
    </lineage>
</organism>
<reference evidence="4 5" key="1">
    <citation type="journal article" date="2018" name="Mol. Biol. Evol.">
        <title>Broad Genomic Sampling Reveals a Smut Pathogenic Ancestry of the Fungal Clade Ustilaginomycotina.</title>
        <authorList>
            <person name="Kijpornyongpan T."/>
            <person name="Mondo S.J."/>
            <person name="Barry K."/>
            <person name="Sandor L."/>
            <person name="Lee J."/>
            <person name="Lipzen A."/>
            <person name="Pangilinan J."/>
            <person name="LaButti K."/>
            <person name="Hainaut M."/>
            <person name="Henrissat B."/>
            <person name="Grigoriev I.V."/>
            <person name="Spatafora J.W."/>
            <person name="Aime M.C."/>
        </authorList>
    </citation>
    <scope>NUCLEOTIDE SEQUENCE [LARGE SCALE GENOMIC DNA]</scope>
    <source>
        <strain evidence="4 5">MCA 3645</strain>
    </source>
</reference>
<feature type="transmembrane region" description="Helical" evidence="2">
    <location>
        <begin position="260"/>
        <end position="279"/>
    </location>
</feature>
<dbReference type="OrthoDB" id="2576580at2759"/>
<feature type="region of interest" description="Disordered" evidence="1">
    <location>
        <begin position="210"/>
        <end position="248"/>
    </location>
</feature>
<dbReference type="STRING" id="1882483.A0A317XPT5"/>